<proteinExistence type="predicted"/>
<sequence>MLLGKKMVLLQILVLVWMIPNPGNWIAHAFQSPELSPNETVDTIGEAGTSYLLLDKGLQFRITEHVNALYNFEFERAERGFKVMQYQYPEHPLPYFLQGLSTWWKIAPDIENKRLDDLFLKQMDQVIDKAKKILDKEPDNKEAAFFLAGAYGFQGRLLSERKSWTKATFAGKNALKYLNLSKGEEELNPELLLGDALFNYFSVWIPENYPILKPVVALFPKGDKALGLKQLEDVSQNAFYARVEAQYFLFRLYASEEKQPYKALAITDYLHHKFPNNPYFHRSYARHLYTVGRMMESKEQSEEILRRIDENWTGYEANSGRYAAFYLAQYYDRINDRPSAKKYYLQTLSYGEESESQESGYYLYALIALGKMANEDKDKAKAKDYFQKVKKYAKRKHPAHKEAREYIKKNKL</sequence>
<dbReference type="EMBL" id="AMGM01000020">
    <property type="protein sequence ID" value="EKB49684.1"/>
    <property type="molecule type" value="Genomic_DNA"/>
</dbReference>
<dbReference type="PATRIC" id="fig|1225176.3.peg.1815"/>
<organism evidence="1 2">
    <name type="scientific">Cecembia lonarensis (strain CCUG 58316 / KCTC 22772 / LW9)</name>
    <dbReference type="NCBI Taxonomy" id="1225176"/>
    <lineage>
        <taxon>Bacteria</taxon>
        <taxon>Pseudomonadati</taxon>
        <taxon>Bacteroidota</taxon>
        <taxon>Cytophagia</taxon>
        <taxon>Cytophagales</taxon>
        <taxon>Cyclobacteriaceae</taxon>
        <taxon>Cecembia</taxon>
    </lineage>
</organism>
<dbReference type="Proteomes" id="UP000004478">
    <property type="component" value="Unassembled WGS sequence"/>
</dbReference>
<reference evidence="1 2" key="1">
    <citation type="journal article" date="2012" name="J. Bacteriol.">
        <title>Draft Genome Sequence of Cecembia lonarensis Strain LW9T, Isolated from Lonar Lake, a Haloalkaline Lake in India.</title>
        <authorList>
            <person name="Shivaji S."/>
            <person name="Ara S."/>
            <person name="Singh A."/>
            <person name="Pinnaka A.K."/>
        </authorList>
    </citation>
    <scope>NUCLEOTIDE SEQUENCE [LARGE SCALE GENOMIC DNA]</scope>
    <source>
        <strain evidence="1 2">LW9</strain>
    </source>
</reference>
<gene>
    <name evidence="1" type="ORF">B879_01701</name>
</gene>
<dbReference type="AlphaFoldDB" id="K1M007"/>
<evidence type="ECO:0000313" key="1">
    <source>
        <dbReference type="EMBL" id="EKB49684.1"/>
    </source>
</evidence>
<evidence type="ECO:0000313" key="2">
    <source>
        <dbReference type="Proteomes" id="UP000004478"/>
    </source>
</evidence>
<dbReference type="Gene3D" id="1.25.40.10">
    <property type="entry name" value="Tetratricopeptide repeat domain"/>
    <property type="match status" value="1"/>
</dbReference>
<name>K1M007_CECL9</name>
<accession>K1M007</accession>
<protein>
    <recommendedName>
        <fullName evidence="3">Tol-pal system protein YbgF</fullName>
    </recommendedName>
</protein>
<keyword evidence="2" id="KW-1185">Reference proteome</keyword>
<dbReference type="RefSeq" id="WP_009184732.1">
    <property type="nucleotide sequence ID" value="NZ_AMGM01000020.1"/>
</dbReference>
<dbReference type="OrthoDB" id="9813254at2"/>
<dbReference type="SUPFAM" id="SSF48452">
    <property type="entry name" value="TPR-like"/>
    <property type="match status" value="1"/>
</dbReference>
<comment type="caution">
    <text evidence="1">The sequence shown here is derived from an EMBL/GenBank/DDBJ whole genome shotgun (WGS) entry which is preliminary data.</text>
</comment>
<evidence type="ECO:0008006" key="3">
    <source>
        <dbReference type="Google" id="ProtNLM"/>
    </source>
</evidence>
<dbReference type="InterPro" id="IPR011990">
    <property type="entry name" value="TPR-like_helical_dom_sf"/>
</dbReference>